<gene>
    <name evidence="2" type="ORF">CCAX7_48040</name>
</gene>
<name>A0A402CQ33_9BACT</name>
<accession>A0A402CQ33</accession>
<sequence>MSDFIFLYRMEGRSAEPDEMRRRMDHWMAWMKDLSDRGYIKDYGQPLELGGKVLQGGERTTVLDGPYAETKDLVCGFTIVEARDLDHAAELAGGCPVLAGGGMVEVRPVLKLRD</sequence>
<dbReference type="AlphaFoldDB" id="A0A402CQ33"/>
<comment type="similarity">
    <text evidence="1">Belongs to the YciI family.</text>
</comment>
<dbReference type="KEGG" id="ccot:CCAX7_48040"/>
<dbReference type="RefSeq" id="WP_165863920.1">
    <property type="nucleotide sequence ID" value="NZ_AP025739.1"/>
</dbReference>
<reference evidence="2 3" key="1">
    <citation type="journal article" date="2019" name="Int. J. Syst. Evol. Microbiol.">
        <title>Capsulimonas corticalis gen. nov., sp. nov., an aerobic capsulated bacterium, of a novel bacterial order, Capsulimonadales ord. nov., of the class Armatimonadia of the phylum Armatimonadetes.</title>
        <authorList>
            <person name="Li J."/>
            <person name="Kudo C."/>
            <person name="Tonouchi A."/>
        </authorList>
    </citation>
    <scope>NUCLEOTIDE SEQUENCE [LARGE SCALE GENOMIC DNA]</scope>
    <source>
        <strain evidence="2 3">AX-7</strain>
    </source>
</reference>
<dbReference type="EMBL" id="AP025739">
    <property type="protein sequence ID" value="BDI32753.1"/>
    <property type="molecule type" value="Genomic_DNA"/>
</dbReference>
<dbReference type="PANTHER" id="PTHR35174">
    <property type="entry name" value="BLL7171 PROTEIN-RELATED"/>
    <property type="match status" value="1"/>
</dbReference>
<dbReference type="InterPro" id="IPR005545">
    <property type="entry name" value="YCII"/>
</dbReference>
<evidence type="ECO:0000256" key="1">
    <source>
        <dbReference type="ARBA" id="ARBA00007689"/>
    </source>
</evidence>
<dbReference type="InterPro" id="IPR011008">
    <property type="entry name" value="Dimeric_a/b-barrel"/>
</dbReference>
<dbReference type="Proteomes" id="UP000287394">
    <property type="component" value="Chromosome"/>
</dbReference>
<evidence type="ECO:0000313" key="2">
    <source>
        <dbReference type="EMBL" id="BDI32753.1"/>
    </source>
</evidence>
<dbReference type="Pfam" id="PF03795">
    <property type="entry name" value="YCII"/>
    <property type="match status" value="1"/>
</dbReference>
<dbReference type="SUPFAM" id="SSF54909">
    <property type="entry name" value="Dimeric alpha+beta barrel"/>
    <property type="match status" value="1"/>
</dbReference>
<proteinExistence type="inferred from homology"/>
<keyword evidence="3" id="KW-1185">Reference proteome</keyword>
<dbReference type="PANTHER" id="PTHR35174:SF3">
    <property type="entry name" value="BLL7171 PROTEIN"/>
    <property type="match status" value="1"/>
</dbReference>
<protein>
    <submittedName>
        <fullName evidence="2">Uncharacterized protein</fullName>
    </submittedName>
</protein>
<evidence type="ECO:0000313" key="3">
    <source>
        <dbReference type="Proteomes" id="UP000287394"/>
    </source>
</evidence>
<dbReference type="Gene3D" id="3.30.70.1060">
    <property type="entry name" value="Dimeric alpha+beta barrel"/>
    <property type="match status" value="1"/>
</dbReference>
<organism evidence="2 3">
    <name type="scientific">Capsulimonas corticalis</name>
    <dbReference type="NCBI Taxonomy" id="2219043"/>
    <lineage>
        <taxon>Bacteria</taxon>
        <taxon>Bacillati</taxon>
        <taxon>Armatimonadota</taxon>
        <taxon>Armatimonadia</taxon>
        <taxon>Capsulimonadales</taxon>
        <taxon>Capsulimonadaceae</taxon>
        <taxon>Capsulimonas</taxon>
    </lineage>
</organism>